<feature type="chain" id="PRO_5029691814" evidence="3">
    <location>
        <begin position="22"/>
        <end position="461"/>
    </location>
</feature>
<evidence type="ECO:0000313" key="5">
    <source>
        <dbReference type="EMBL" id="KAB6148267.1"/>
    </source>
</evidence>
<evidence type="ECO:0000256" key="3">
    <source>
        <dbReference type="SAM" id="SignalP"/>
    </source>
</evidence>
<dbReference type="CDD" id="cd16027">
    <property type="entry name" value="SGSH"/>
    <property type="match status" value="1"/>
</dbReference>
<evidence type="ECO:0000256" key="2">
    <source>
        <dbReference type="SAM" id="MobiDB-lite"/>
    </source>
</evidence>
<accession>A0A7J5PYK4</accession>
<dbReference type="EMBL" id="WDED01000010">
    <property type="protein sequence ID" value="KAB6148267.1"/>
    <property type="molecule type" value="Genomic_DNA"/>
</dbReference>
<dbReference type="Gene3D" id="3.40.720.10">
    <property type="entry name" value="Alkaline Phosphatase, subunit A"/>
    <property type="match status" value="1"/>
</dbReference>
<feature type="domain" description="Sulfatase N-terminal" evidence="4">
    <location>
        <begin position="27"/>
        <end position="300"/>
    </location>
</feature>
<proteinExistence type="predicted"/>
<dbReference type="Proteomes" id="UP000434604">
    <property type="component" value="Unassembled WGS sequence"/>
</dbReference>
<dbReference type="InterPro" id="IPR000917">
    <property type="entry name" value="Sulfatase_N"/>
</dbReference>
<evidence type="ECO:0000256" key="1">
    <source>
        <dbReference type="PIRSR" id="PIRSR600917-52"/>
    </source>
</evidence>
<dbReference type="PANTHER" id="PTHR43751">
    <property type="entry name" value="SULFATASE"/>
    <property type="match status" value="1"/>
</dbReference>
<dbReference type="SUPFAM" id="SSF53649">
    <property type="entry name" value="Alkaline phosphatase-like"/>
    <property type="match status" value="1"/>
</dbReference>
<dbReference type="PANTHER" id="PTHR43751:SF1">
    <property type="entry name" value="SULFATASE ATSG-RELATED"/>
    <property type="match status" value="1"/>
</dbReference>
<protein>
    <submittedName>
        <fullName evidence="5">Sulfatase</fullName>
    </submittedName>
</protein>
<comment type="PTM">
    <text evidence="1">The conversion to 3-oxoalanine (also known as C-formylglycine, FGly), of a serine or cysteine residue in prokaryotes and of a cysteine residue in eukaryotes, is critical for catalytic activity.</text>
</comment>
<feature type="signal peptide" evidence="3">
    <location>
        <begin position="1"/>
        <end position="21"/>
    </location>
</feature>
<dbReference type="InterPro" id="IPR017850">
    <property type="entry name" value="Alkaline_phosphatase_core_sf"/>
</dbReference>
<feature type="modified residue" description="3-oxoalanine (Ser)" evidence="1">
    <location>
        <position position="75"/>
    </location>
</feature>
<gene>
    <name evidence="5" type="ORF">GA398_08400</name>
</gene>
<dbReference type="AlphaFoldDB" id="A0A7J5PYK4"/>
<dbReference type="RefSeq" id="WP_151934567.1">
    <property type="nucleotide sequence ID" value="NZ_WDED01000010.1"/>
</dbReference>
<keyword evidence="3" id="KW-0732">Signal</keyword>
<reference evidence="5 6" key="1">
    <citation type="journal article" date="2019" name="Nat. Med.">
        <title>A library of human gut bacterial isolates paired with longitudinal multiomics data enables mechanistic microbiome research.</title>
        <authorList>
            <person name="Poyet M."/>
            <person name="Groussin M."/>
            <person name="Gibbons S.M."/>
            <person name="Avila-Pacheco J."/>
            <person name="Jiang X."/>
            <person name="Kearney S.M."/>
            <person name="Perrotta A.R."/>
            <person name="Berdy B."/>
            <person name="Zhao S."/>
            <person name="Lieberman T.D."/>
            <person name="Swanson P.K."/>
            <person name="Smith M."/>
            <person name="Roesemann S."/>
            <person name="Alexander J.E."/>
            <person name="Rich S.A."/>
            <person name="Livny J."/>
            <person name="Vlamakis H."/>
            <person name="Clish C."/>
            <person name="Bullock K."/>
            <person name="Deik A."/>
            <person name="Scott J."/>
            <person name="Pierce K.A."/>
            <person name="Xavier R.J."/>
            <person name="Alm E.J."/>
        </authorList>
    </citation>
    <scope>NUCLEOTIDE SEQUENCE [LARGE SCALE GENOMIC DNA]</scope>
    <source>
        <strain evidence="5 6">BIOML-A58</strain>
    </source>
</reference>
<sequence>MEKSLISLCLLSGLSIGNSFAQTPSKPNILLIVADDCAYYDIGCFGAVNNKTPNIDALARQGIKFNCAYNSVSMSTPTRHCLYTGMYPMHHGGYANHSRVNDDVKSLPSYLGELGYRVGLAGKWHINPLANFPFEEVSGFPKGCTSPKTDYTTDGIKEFMGRETSQPFCLVLASINPHVPWTGGDASVFDRKKLQLPPHFVDTEATREYYARYLAEIGLLDQQVGDAMKILQDKDLLKNTLIIFISEQGPQFAGAKWTNWSAGVKSAMLASWKGVIRPGTETSAIVQYEDILPTFIEIAGGNVPDVIDGKSLVNILQGKTEKHHKYAYHVHNNIPEGPAYPIRSISDGKYRLIWNLTPEATYIEKHIEKNEWHVSWKTQDTEQARRILKRYQHRPEYELYDITKDPFELDNLADKIEYKQKKAELIRELESWMKQQKDTGIDKDVPRTPNKKRPKIPLPLN</sequence>
<evidence type="ECO:0000313" key="6">
    <source>
        <dbReference type="Proteomes" id="UP000434604"/>
    </source>
</evidence>
<evidence type="ECO:0000259" key="4">
    <source>
        <dbReference type="Pfam" id="PF00884"/>
    </source>
</evidence>
<dbReference type="InterPro" id="IPR052701">
    <property type="entry name" value="GAG_Ulvan_Degrading_Sulfatases"/>
</dbReference>
<feature type="compositionally biased region" description="Basic and acidic residues" evidence="2">
    <location>
        <begin position="437"/>
        <end position="446"/>
    </location>
</feature>
<comment type="caution">
    <text evidence="5">The sequence shown here is derived from an EMBL/GenBank/DDBJ whole genome shotgun (WGS) entry which is preliminary data.</text>
</comment>
<dbReference type="Pfam" id="PF00884">
    <property type="entry name" value="Sulfatase"/>
    <property type="match status" value="1"/>
</dbReference>
<name>A0A7J5PYK4_9BACE</name>
<organism evidence="5 6">
    <name type="scientific">Bacteroides xylanisolvens</name>
    <dbReference type="NCBI Taxonomy" id="371601"/>
    <lineage>
        <taxon>Bacteria</taxon>
        <taxon>Pseudomonadati</taxon>
        <taxon>Bacteroidota</taxon>
        <taxon>Bacteroidia</taxon>
        <taxon>Bacteroidales</taxon>
        <taxon>Bacteroidaceae</taxon>
        <taxon>Bacteroides</taxon>
    </lineage>
</organism>
<feature type="region of interest" description="Disordered" evidence="2">
    <location>
        <begin position="437"/>
        <end position="461"/>
    </location>
</feature>